<proteinExistence type="predicted"/>
<organism evidence="1 2">
    <name type="scientific">Hymenobacter ginsengisoli</name>
    <dbReference type="NCBI Taxonomy" id="1051626"/>
    <lineage>
        <taxon>Bacteria</taxon>
        <taxon>Pseudomonadati</taxon>
        <taxon>Bacteroidota</taxon>
        <taxon>Cytophagia</taxon>
        <taxon>Cytophagales</taxon>
        <taxon>Hymenobacteraceae</taxon>
        <taxon>Hymenobacter</taxon>
    </lineage>
</organism>
<comment type="caution">
    <text evidence="1">The sequence shown here is derived from an EMBL/GenBank/DDBJ whole genome shotgun (WGS) entry which is preliminary data.</text>
</comment>
<protein>
    <recommendedName>
        <fullName evidence="3">DUF4352 domain-containing protein</fullName>
    </recommendedName>
</protein>
<keyword evidence="2" id="KW-1185">Reference proteome</keyword>
<evidence type="ECO:0000313" key="1">
    <source>
        <dbReference type="EMBL" id="GAA4504843.1"/>
    </source>
</evidence>
<name>A0ABP8QNH4_9BACT</name>
<gene>
    <name evidence="1" type="ORF">GCM10023172_31800</name>
</gene>
<dbReference type="EMBL" id="BAABGQ010000008">
    <property type="protein sequence ID" value="GAA4504843.1"/>
    <property type="molecule type" value="Genomic_DNA"/>
</dbReference>
<dbReference type="Proteomes" id="UP001501243">
    <property type="component" value="Unassembled WGS sequence"/>
</dbReference>
<evidence type="ECO:0000313" key="2">
    <source>
        <dbReference type="Proteomes" id="UP001501243"/>
    </source>
</evidence>
<reference evidence="2" key="1">
    <citation type="journal article" date="2019" name="Int. J. Syst. Evol. Microbiol.">
        <title>The Global Catalogue of Microorganisms (GCM) 10K type strain sequencing project: providing services to taxonomists for standard genome sequencing and annotation.</title>
        <authorList>
            <consortium name="The Broad Institute Genomics Platform"/>
            <consortium name="The Broad Institute Genome Sequencing Center for Infectious Disease"/>
            <person name="Wu L."/>
            <person name="Ma J."/>
        </authorList>
    </citation>
    <scope>NUCLEOTIDE SEQUENCE [LARGE SCALE GENOMIC DNA]</scope>
    <source>
        <strain evidence="2">JCM 17841</strain>
    </source>
</reference>
<accession>A0ABP8QNH4</accession>
<evidence type="ECO:0008006" key="3">
    <source>
        <dbReference type="Google" id="ProtNLM"/>
    </source>
</evidence>
<sequence length="211" mass="22563">MHPEHVATYQSSPAGSPLQFGYQYDALRLRGRNKKYAKKEQKHGYHVVAVRVTNNTAAEINFSRDAVLYCGDRPVQPVAPQIAAQDMKQGVWIYLLYLPLNFTIGGTTTSNGYGQTTTTGGTYLPTGPFIAGGNILGASLANANFRRDLEANDLINRNIRPGETVYGLISLREPSVAPLRLELRTVASAAPLSAPAPALPPASSPTPGGGN</sequence>